<name>A0A645IBC1_9ZZZZ</name>
<organism evidence="1">
    <name type="scientific">bioreactor metagenome</name>
    <dbReference type="NCBI Taxonomy" id="1076179"/>
    <lineage>
        <taxon>unclassified sequences</taxon>
        <taxon>metagenomes</taxon>
        <taxon>ecological metagenomes</taxon>
    </lineage>
</organism>
<dbReference type="AlphaFoldDB" id="A0A645IBC1"/>
<protein>
    <submittedName>
        <fullName evidence="1">Uncharacterized protein</fullName>
    </submittedName>
</protein>
<gene>
    <name evidence="1" type="ORF">SDC9_196188</name>
</gene>
<evidence type="ECO:0000313" key="1">
    <source>
        <dbReference type="EMBL" id="MPN48578.1"/>
    </source>
</evidence>
<dbReference type="EMBL" id="VSSQ01111047">
    <property type="protein sequence ID" value="MPN48578.1"/>
    <property type="molecule type" value="Genomic_DNA"/>
</dbReference>
<reference evidence="1" key="1">
    <citation type="submission" date="2019-08" db="EMBL/GenBank/DDBJ databases">
        <authorList>
            <person name="Kucharzyk K."/>
            <person name="Murdoch R.W."/>
            <person name="Higgins S."/>
            <person name="Loffler F."/>
        </authorList>
    </citation>
    <scope>NUCLEOTIDE SEQUENCE</scope>
</reference>
<proteinExistence type="predicted"/>
<accession>A0A645IBC1</accession>
<comment type="caution">
    <text evidence="1">The sequence shown here is derived from an EMBL/GenBank/DDBJ whole genome shotgun (WGS) entry which is preliminary data.</text>
</comment>
<sequence>MFTDVVKGQGIICPDKFGSHIIQHLRIPVTVFQIAKTYPVLAARKIIFRQRHNGVIRRYRQSPQSVELTVCRPFVAIKQRFPVIPFLTQCRLALINGVLTPGFIEMAIAITVLHVWRRGVAGRNAIDNFF</sequence>